<dbReference type="eggNOG" id="COG5635">
    <property type="taxonomic scope" value="Bacteria"/>
</dbReference>
<protein>
    <submittedName>
        <fullName evidence="1">Uncharacterized protein</fullName>
    </submittedName>
</protein>
<organism evidence="1 2">
    <name type="scientific">Chlorobium limicola (strain DSM 245 / NBRC 103803 / 6330)</name>
    <dbReference type="NCBI Taxonomy" id="290315"/>
    <lineage>
        <taxon>Bacteria</taxon>
        <taxon>Pseudomonadati</taxon>
        <taxon>Chlorobiota</taxon>
        <taxon>Chlorobiia</taxon>
        <taxon>Chlorobiales</taxon>
        <taxon>Chlorobiaceae</taxon>
        <taxon>Chlorobium/Pelodictyon group</taxon>
        <taxon>Chlorobium</taxon>
    </lineage>
</organism>
<dbReference type="STRING" id="290315.Clim_2262"/>
<dbReference type="KEGG" id="cli:Clim_2262"/>
<dbReference type="HOGENOM" id="CLU_1388095_0_0_10"/>
<dbReference type="Proteomes" id="UP000008841">
    <property type="component" value="Chromosome"/>
</dbReference>
<proteinExistence type="predicted"/>
<gene>
    <name evidence="1" type="ordered locus">Clim_2262</name>
</gene>
<sequence length="196" mass="23231">MEPVSITIITYVSLKFVDQFLKEEGYGRLKKFFFPAKKYQNRLVKIIYETVEEFEKIKTIETASNKFPFYNSQILFDELNKYILFNNSQTDYSSVIELLKTNTNILTPSTSELEAFYDIFTYKIKKDNYLKKLFIEENYKTKIFDLGESLIRIERKIDTISSTVQTLHSETTFQPNQDWFKEQCKTSIDDLAACRN</sequence>
<dbReference type="RefSeq" id="WP_012467151.1">
    <property type="nucleotide sequence ID" value="NC_010803.1"/>
</dbReference>
<dbReference type="EMBL" id="CP001097">
    <property type="protein sequence ID" value="ACD91285.1"/>
    <property type="molecule type" value="Genomic_DNA"/>
</dbReference>
<evidence type="ECO:0000313" key="2">
    <source>
        <dbReference type="Proteomes" id="UP000008841"/>
    </source>
</evidence>
<evidence type="ECO:0000313" key="1">
    <source>
        <dbReference type="EMBL" id="ACD91285.1"/>
    </source>
</evidence>
<accession>B3EHC3</accession>
<dbReference type="AlphaFoldDB" id="B3EHC3"/>
<name>B3EHC3_CHLL2</name>
<reference evidence="1 2" key="1">
    <citation type="submission" date="2008-05" db="EMBL/GenBank/DDBJ databases">
        <title>Complete sequence of Chlorobium limicola DSM 245.</title>
        <authorList>
            <consortium name="US DOE Joint Genome Institute"/>
            <person name="Lucas S."/>
            <person name="Copeland A."/>
            <person name="Lapidus A."/>
            <person name="Glavina del Rio T."/>
            <person name="Dalin E."/>
            <person name="Tice H."/>
            <person name="Bruce D."/>
            <person name="Goodwin L."/>
            <person name="Pitluck S."/>
            <person name="Schmutz J."/>
            <person name="Larimer F."/>
            <person name="Land M."/>
            <person name="Hauser L."/>
            <person name="Kyrpides N."/>
            <person name="Ovchinnikova G."/>
            <person name="Zhao F."/>
            <person name="Li T."/>
            <person name="Liu Z."/>
            <person name="Overmann J."/>
            <person name="Bryant D.A."/>
            <person name="Richardson P."/>
        </authorList>
    </citation>
    <scope>NUCLEOTIDE SEQUENCE [LARGE SCALE GENOMIC DNA]</scope>
    <source>
        <strain evidence="2">DSM 245 / NBRC 103803 / 6330</strain>
    </source>
</reference>